<dbReference type="HOGENOM" id="CLU_1403341_0_0_1"/>
<dbReference type="AlphaFoldDB" id="K1VSV0"/>
<organism evidence="1 2">
    <name type="scientific">Trichosporon asahii var. asahii (strain CBS 8904)</name>
    <name type="common">Yeast</name>
    <dbReference type="NCBI Taxonomy" id="1220162"/>
    <lineage>
        <taxon>Eukaryota</taxon>
        <taxon>Fungi</taxon>
        <taxon>Dikarya</taxon>
        <taxon>Basidiomycota</taxon>
        <taxon>Agaricomycotina</taxon>
        <taxon>Tremellomycetes</taxon>
        <taxon>Trichosporonales</taxon>
        <taxon>Trichosporonaceae</taxon>
        <taxon>Trichosporon</taxon>
    </lineage>
</organism>
<protein>
    <submittedName>
        <fullName evidence="1">Uncharacterized protein</fullName>
    </submittedName>
</protein>
<dbReference type="EMBL" id="AMBO01000245">
    <property type="protein sequence ID" value="EKD03626.1"/>
    <property type="molecule type" value="Genomic_DNA"/>
</dbReference>
<dbReference type="Proteomes" id="UP000006757">
    <property type="component" value="Unassembled WGS sequence"/>
</dbReference>
<reference evidence="1 2" key="1">
    <citation type="journal article" date="2012" name="Eukaryot. Cell">
        <title>Genome sequence of the Trichosporon asahii environmental strain CBS 8904.</title>
        <authorList>
            <person name="Yang R.Y."/>
            <person name="Li H.T."/>
            <person name="Zhu H."/>
            <person name="Zhou G.P."/>
            <person name="Wang M."/>
            <person name="Wang L."/>
        </authorList>
    </citation>
    <scope>NUCLEOTIDE SEQUENCE [LARGE SCALE GENOMIC DNA]</scope>
    <source>
        <strain evidence="1 2">CBS 8904</strain>
    </source>
</reference>
<keyword evidence="2" id="KW-1185">Reference proteome</keyword>
<proteinExistence type="predicted"/>
<sequence length="194" mass="21517">MNAGTNGYVELILNEVPYLDLAMGPWTFSPLDTKVRVAMWSRSALLSSAETRDLFAFPDEELADKLVPMENLRIMLFNNWRPYAFGSTASDPHLLWQSIPHEQGRSRGPTEHTLRLQCALETSPPLRADIEGLGPNALDPNHPLTCNARSVFYDGKRAVATRHEVVTEAMWLEASDKGPGRYALSTGIPVKPGT</sequence>
<gene>
    <name evidence="1" type="ORF">A1Q2_02103</name>
</gene>
<name>K1VSV0_TRIAC</name>
<evidence type="ECO:0000313" key="1">
    <source>
        <dbReference type="EMBL" id="EKD03626.1"/>
    </source>
</evidence>
<evidence type="ECO:0000313" key="2">
    <source>
        <dbReference type="Proteomes" id="UP000006757"/>
    </source>
</evidence>
<accession>K1VSV0</accession>
<dbReference type="InParanoid" id="K1VSV0"/>
<comment type="caution">
    <text evidence="1">The sequence shown here is derived from an EMBL/GenBank/DDBJ whole genome shotgun (WGS) entry which is preliminary data.</text>
</comment>